<sequence length="60" mass="6805">MKQEIMDAINQELEAALNDVTDMEAILEQSPSQDELKEKFKRLAEKVSSLESLLIQEGIL</sequence>
<dbReference type="RefSeq" id="WP_211802796.1">
    <property type="nucleotide sequence ID" value="NZ_JAGSCS010000031.1"/>
</dbReference>
<dbReference type="EMBL" id="JAGSCS010000031">
    <property type="protein sequence ID" value="MBR0577401.1"/>
    <property type="molecule type" value="Genomic_DNA"/>
</dbReference>
<name>A0A941CU18_9CLOT</name>
<protein>
    <submittedName>
        <fullName evidence="2">Uncharacterized protein</fullName>
    </submittedName>
</protein>
<keyword evidence="3" id="KW-1185">Reference proteome</keyword>
<gene>
    <name evidence="2" type="ORF">KCG48_13890</name>
</gene>
<dbReference type="Proteomes" id="UP000675379">
    <property type="component" value="Unassembled WGS sequence"/>
</dbReference>
<dbReference type="AlphaFoldDB" id="A0A941CU18"/>
<evidence type="ECO:0000313" key="3">
    <source>
        <dbReference type="Proteomes" id="UP000675379"/>
    </source>
</evidence>
<reference evidence="2" key="1">
    <citation type="submission" date="2021-04" db="EMBL/GenBank/DDBJ databases">
        <title>Proteiniclasticum sedimins sp. nov., an obligate anaerobic bacterium isolated from anaerobic sludge.</title>
        <authorList>
            <person name="Liu J."/>
        </authorList>
    </citation>
    <scope>NUCLEOTIDE SEQUENCE</scope>
    <source>
        <strain evidence="2">BAD-10</strain>
    </source>
</reference>
<evidence type="ECO:0000313" key="2">
    <source>
        <dbReference type="EMBL" id="MBR0577401.1"/>
    </source>
</evidence>
<feature type="coiled-coil region" evidence="1">
    <location>
        <begin position="6"/>
        <end position="53"/>
    </location>
</feature>
<evidence type="ECO:0000256" key="1">
    <source>
        <dbReference type="SAM" id="Coils"/>
    </source>
</evidence>
<accession>A0A941CU18</accession>
<proteinExistence type="predicted"/>
<comment type="caution">
    <text evidence="2">The sequence shown here is derived from an EMBL/GenBank/DDBJ whole genome shotgun (WGS) entry which is preliminary data.</text>
</comment>
<organism evidence="2 3">
    <name type="scientific">Proteiniclasticum sediminis</name>
    <dbReference type="NCBI Taxonomy" id="2804028"/>
    <lineage>
        <taxon>Bacteria</taxon>
        <taxon>Bacillati</taxon>
        <taxon>Bacillota</taxon>
        <taxon>Clostridia</taxon>
        <taxon>Eubacteriales</taxon>
        <taxon>Clostridiaceae</taxon>
        <taxon>Proteiniclasticum</taxon>
    </lineage>
</organism>
<keyword evidence="1" id="KW-0175">Coiled coil</keyword>